<dbReference type="STRING" id="617002.SAMN05660653_00864"/>
<dbReference type="AlphaFoldDB" id="A0A1G6BBM3"/>
<sequence>MITLRHVSHNFGPHWALKNISLDVCKGDFLFLVGPSGAGKTTLLRLLHGAIPLQRGQASVAGFDLQTLTSRNVHRLRREVSVVFQDFKILPERTVFANVALALEVRNMPRPHTERRVRAVLRGLDLEAKAQNLCAELSGGEQQRVAVARAVVVGPQLLLADEPTGNLDRELAMRLMSIFLQFHAHGSTIILATHNQEILSCLPTAKILHLEDGSVAWANWSLSDTE</sequence>
<proteinExistence type="inferred from homology"/>
<dbReference type="InterPro" id="IPR005286">
    <property type="entry name" value="Cell_div_FtsE"/>
</dbReference>
<dbReference type="InterPro" id="IPR015854">
    <property type="entry name" value="ABC_transpr_LolD-like"/>
</dbReference>
<dbReference type="SMART" id="SM00382">
    <property type="entry name" value="AAA"/>
    <property type="match status" value="1"/>
</dbReference>
<dbReference type="PROSITE" id="PS00211">
    <property type="entry name" value="ABC_TRANSPORTER_1"/>
    <property type="match status" value="1"/>
</dbReference>
<accession>A0A1G6BBM3</accession>
<keyword evidence="7 10" id="KW-0067">ATP-binding</keyword>
<dbReference type="GO" id="GO:0005886">
    <property type="term" value="C:plasma membrane"/>
    <property type="evidence" value="ECO:0007669"/>
    <property type="project" value="UniProtKB-SubCell"/>
</dbReference>
<evidence type="ECO:0000256" key="4">
    <source>
        <dbReference type="ARBA" id="ARBA00022475"/>
    </source>
</evidence>
<keyword evidence="4 10" id="KW-1003">Cell membrane</keyword>
<dbReference type="OrthoDB" id="9809450at2"/>
<name>A0A1G6BBM3_9BACT</name>
<dbReference type="FunFam" id="3.40.50.300:FF:000056">
    <property type="entry name" value="Cell division ATP-binding protein FtsE"/>
    <property type="match status" value="1"/>
</dbReference>
<evidence type="ECO:0000256" key="8">
    <source>
        <dbReference type="ARBA" id="ARBA00023136"/>
    </source>
</evidence>
<dbReference type="EMBL" id="FMXO01000004">
    <property type="protein sequence ID" value="SDB17963.1"/>
    <property type="molecule type" value="Genomic_DNA"/>
</dbReference>
<dbReference type="InterPro" id="IPR027417">
    <property type="entry name" value="P-loop_NTPase"/>
</dbReference>
<keyword evidence="6 10" id="KW-0547">Nucleotide-binding</keyword>
<dbReference type="GO" id="GO:0022857">
    <property type="term" value="F:transmembrane transporter activity"/>
    <property type="evidence" value="ECO:0007669"/>
    <property type="project" value="TreeGrafter"/>
</dbReference>
<evidence type="ECO:0000256" key="5">
    <source>
        <dbReference type="ARBA" id="ARBA00022618"/>
    </source>
</evidence>
<organism evidence="12 13">
    <name type="scientific">Desulfonatronum thiosulfatophilum</name>
    <dbReference type="NCBI Taxonomy" id="617002"/>
    <lineage>
        <taxon>Bacteria</taxon>
        <taxon>Pseudomonadati</taxon>
        <taxon>Thermodesulfobacteriota</taxon>
        <taxon>Desulfovibrionia</taxon>
        <taxon>Desulfovibrionales</taxon>
        <taxon>Desulfonatronaceae</taxon>
        <taxon>Desulfonatronum</taxon>
    </lineage>
</organism>
<dbReference type="NCBIfam" id="TIGR02673">
    <property type="entry name" value="FtsE"/>
    <property type="match status" value="1"/>
</dbReference>
<comment type="function">
    <text evidence="1">Part of the ABC transporter FtsEX involved in cellular division. Important for assembly or stability of the septal ring.</text>
</comment>
<dbReference type="InterPro" id="IPR017871">
    <property type="entry name" value="ABC_transporter-like_CS"/>
</dbReference>
<keyword evidence="9 10" id="KW-0131">Cell cycle</keyword>
<dbReference type="Proteomes" id="UP000198771">
    <property type="component" value="Unassembled WGS sequence"/>
</dbReference>
<dbReference type="GO" id="GO:0005524">
    <property type="term" value="F:ATP binding"/>
    <property type="evidence" value="ECO:0007669"/>
    <property type="project" value="UniProtKB-UniRule"/>
</dbReference>
<dbReference type="GO" id="GO:0051301">
    <property type="term" value="P:cell division"/>
    <property type="evidence" value="ECO:0007669"/>
    <property type="project" value="UniProtKB-UniRule"/>
</dbReference>
<evidence type="ECO:0000256" key="9">
    <source>
        <dbReference type="ARBA" id="ARBA00023306"/>
    </source>
</evidence>
<keyword evidence="5 10" id="KW-0132">Cell division</keyword>
<dbReference type="PANTHER" id="PTHR24220:SF470">
    <property type="entry name" value="CELL DIVISION ATP-BINDING PROTEIN FTSE"/>
    <property type="match status" value="1"/>
</dbReference>
<evidence type="ECO:0000256" key="3">
    <source>
        <dbReference type="ARBA" id="ARBA00020019"/>
    </source>
</evidence>
<dbReference type="Gene3D" id="3.40.50.300">
    <property type="entry name" value="P-loop containing nucleotide triphosphate hydrolases"/>
    <property type="match status" value="1"/>
</dbReference>
<dbReference type="Pfam" id="PF00005">
    <property type="entry name" value="ABC_tran"/>
    <property type="match status" value="1"/>
</dbReference>
<keyword evidence="8 10" id="KW-0472">Membrane</keyword>
<evidence type="ECO:0000313" key="12">
    <source>
        <dbReference type="EMBL" id="SDB17963.1"/>
    </source>
</evidence>
<dbReference type="InterPro" id="IPR003439">
    <property type="entry name" value="ABC_transporter-like_ATP-bd"/>
</dbReference>
<comment type="subcellular location">
    <subcellularLocation>
        <location evidence="10">Cell membrane</location>
        <topology evidence="10">Peripheral membrane protein</topology>
        <orientation evidence="10">Cytoplasmic side</orientation>
    </subcellularLocation>
</comment>
<dbReference type="SUPFAM" id="SSF52540">
    <property type="entry name" value="P-loop containing nucleoside triphosphate hydrolases"/>
    <property type="match status" value="1"/>
</dbReference>
<protein>
    <recommendedName>
        <fullName evidence="3 10">Cell division ATP-binding protein FtsE</fullName>
    </recommendedName>
</protein>
<evidence type="ECO:0000313" key="13">
    <source>
        <dbReference type="Proteomes" id="UP000198771"/>
    </source>
</evidence>
<evidence type="ECO:0000259" key="11">
    <source>
        <dbReference type="PROSITE" id="PS50893"/>
    </source>
</evidence>
<evidence type="ECO:0000256" key="7">
    <source>
        <dbReference type="ARBA" id="ARBA00022840"/>
    </source>
</evidence>
<gene>
    <name evidence="10" type="primary">ftsE</name>
    <name evidence="12" type="ORF">SAMN05660653_00864</name>
</gene>
<keyword evidence="13" id="KW-1185">Reference proteome</keyword>
<feature type="domain" description="ABC transporter" evidence="11">
    <location>
        <begin position="2"/>
        <end position="225"/>
    </location>
</feature>
<dbReference type="InterPro" id="IPR003593">
    <property type="entry name" value="AAA+_ATPase"/>
</dbReference>
<dbReference type="PROSITE" id="PS50893">
    <property type="entry name" value="ABC_TRANSPORTER_2"/>
    <property type="match status" value="1"/>
</dbReference>
<evidence type="ECO:0000256" key="2">
    <source>
        <dbReference type="ARBA" id="ARBA00005417"/>
    </source>
</evidence>
<evidence type="ECO:0000256" key="1">
    <source>
        <dbReference type="ARBA" id="ARBA00002579"/>
    </source>
</evidence>
<dbReference type="GO" id="GO:0016887">
    <property type="term" value="F:ATP hydrolysis activity"/>
    <property type="evidence" value="ECO:0007669"/>
    <property type="project" value="InterPro"/>
</dbReference>
<reference evidence="12 13" key="1">
    <citation type="submission" date="2016-10" db="EMBL/GenBank/DDBJ databases">
        <authorList>
            <person name="de Groot N.N."/>
        </authorList>
    </citation>
    <scope>NUCLEOTIDE SEQUENCE [LARGE SCALE GENOMIC DNA]</scope>
    <source>
        <strain evidence="12 13">ASO4-2</strain>
    </source>
</reference>
<evidence type="ECO:0000256" key="10">
    <source>
        <dbReference type="RuleBase" id="RU365094"/>
    </source>
</evidence>
<dbReference type="PANTHER" id="PTHR24220">
    <property type="entry name" value="IMPORT ATP-BINDING PROTEIN"/>
    <property type="match status" value="1"/>
</dbReference>
<comment type="similarity">
    <text evidence="2 10">Belongs to the ABC transporter superfamily.</text>
</comment>
<comment type="subunit">
    <text evidence="10">Homodimer. Forms a membrane-associated complex with FtsX.</text>
</comment>
<evidence type="ECO:0000256" key="6">
    <source>
        <dbReference type="ARBA" id="ARBA00022741"/>
    </source>
</evidence>
<dbReference type="RefSeq" id="WP_092117610.1">
    <property type="nucleotide sequence ID" value="NZ_FMXO01000004.1"/>
</dbReference>